<protein>
    <recommendedName>
        <fullName evidence="7">Histone chaperone</fullName>
    </recommendedName>
</protein>
<evidence type="ECO:0000256" key="4">
    <source>
        <dbReference type="ARBA" id="ARBA00023163"/>
    </source>
</evidence>
<dbReference type="GO" id="GO:0006335">
    <property type="term" value="P:DNA replication-dependent chromatin assembly"/>
    <property type="evidence" value="ECO:0007669"/>
    <property type="project" value="TreeGrafter"/>
</dbReference>
<dbReference type="PIRSF" id="PIRSF037759">
    <property type="entry name" value="Histone_Asf1"/>
    <property type="match status" value="1"/>
</dbReference>
<keyword evidence="3" id="KW-0805">Transcription regulation</keyword>
<evidence type="ECO:0000256" key="7">
    <source>
        <dbReference type="PIRNR" id="PIRNR037759"/>
    </source>
</evidence>
<dbReference type="SUPFAM" id="SSF101546">
    <property type="entry name" value="ASF1-like"/>
    <property type="match status" value="1"/>
</dbReference>
<evidence type="ECO:0000313" key="10">
    <source>
        <dbReference type="Proteomes" id="UP001360560"/>
    </source>
</evidence>
<dbReference type="GO" id="GO:0005634">
    <property type="term" value="C:nucleus"/>
    <property type="evidence" value="ECO:0007669"/>
    <property type="project" value="UniProtKB-SubCell"/>
</dbReference>
<dbReference type="EMBL" id="BTFZ01000011">
    <property type="protein sequence ID" value="GMM36647.1"/>
    <property type="molecule type" value="Genomic_DNA"/>
</dbReference>
<dbReference type="AlphaFoldDB" id="A0AAV5QPW0"/>
<keyword evidence="5" id="KW-0143">Chaperone</keyword>
<dbReference type="GO" id="GO:0006334">
    <property type="term" value="P:nucleosome assembly"/>
    <property type="evidence" value="ECO:0007669"/>
    <property type="project" value="InterPro"/>
</dbReference>
<feature type="compositionally biased region" description="Acidic residues" evidence="8">
    <location>
        <begin position="156"/>
        <end position="221"/>
    </location>
</feature>
<evidence type="ECO:0000256" key="6">
    <source>
        <dbReference type="ARBA" id="ARBA00023242"/>
    </source>
</evidence>
<dbReference type="Proteomes" id="UP001360560">
    <property type="component" value="Unassembled WGS sequence"/>
</dbReference>
<dbReference type="GO" id="GO:0000785">
    <property type="term" value="C:chromatin"/>
    <property type="evidence" value="ECO:0007669"/>
    <property type="project" value="TreeGrafter"/>
</dbReference>
<name>A0AAV5QPW0_9ASCO</name>
<feature type="region of interest" description="Disordered" evidence="8">
    <location>
        <begin position="156"/>
        <end position="296"/>
    </location>
</feature>
<dbReference type="GO" id="GO:0006337">
    <property type="term" value="P:nucleosome disassembly"/>
    <property type="evidence" value="ECO:0007669"/>
    <property type="project" value="InterPro"/>
</dbReference>
<evidence type="ECO:0000256" key="2">
    <source>
        <dbReference type="ARBA" id="ARBA00006051"/>
    </source>
</evidence>
<sequence length="296" mass="33531">MSIVSLLGINVLNNPAKFTDPYEFEITFECLEPLSHDLEWKLTYVGSSRSLDHDQELDSILVGPVPVGVNKFLFQADPPSPELIPASELVSVTVILLSCSYRDREFVRVGYYVNNEYDTEELRENPPNKVQVEHVNRNILAEKPRVTRFNIVWDNEEVEEYPPEQQEADLEEDEEDYAADEIAEGEDAEDAEDDEVEEDEDIEADDDNEDTQEADEEEEPKETDQGSRSKEDALSEEPPTKKRKFEDSDNSKPEDAATPVDISQIEQPPAQDISINDSNIDKESTADTTVVLESSK</sequence>
<dbReference type="InterPro" id="IPR006818">
    <property type="entry name" value="ASF1-like"/>
</dbReference>
<evidence type="ECO:0000256" key="5">
    <source>
        <dbReference type="ARBA" id="ARBA00023186"/>
    </source>
</evidence>
<keyword evidence="6" id="KW-0539">Nucleus</keyword>
<evidence type="ECO:0000256" key="1">
    <source>
        <dbReference type="ARBA" id="ARBA00004123"/>
    </source>
</evidence>
<evidence type="ECO:0000256" key="3">
    <source>
        <dbReference type="ARBA" id="ARBA00023015"/>
    </source>
</evidence>
<proteinExistence type="inferred from homology"/>
<dbReference type="PANTHER" id="PTHR12040:SF0">
    <property type="entry name" value="HISTONE CHAPERONE ASF1"/>
    <property type="match status" value="1"/>
</dbReference>
<dbReference type="GO" id="GO:0042393">
    <property type="term" value="F:histone binding"/>
    <property type="evidence" value="ECO:0007669"/>
    <property type="project" value="InterPro"/>
</dbReference>
<dbReference type="Gene3D" id="2.60.40.1490">
    <property type="entry name" value="Histone chaperone ASF1-like"/>
    <property type="match status" value="1"/>
</dbReference>
<dbReference type="FunFam" id="2.60.40.1490:FF:000001">
    <property type="entry name" value="Histone chaperone ASF1"/>
    <property type="match status" value="1"/>
</dbReference>
<keyword evidence="10" id="KW-1185">Reference proteome</keyword>
<comment type="similarity">
    <text evidence="2 7">Belongs to the ASF1 family.</text>
</comment>
<dbReference type="PANTHER" id="PTHR12040">
    <property type="entry name" value="ANTI-SILENCING PROTEIN 1"/>
    <property type="match status" value="1"/>
</dbReference>
<dbReference type="Pfam" id="PF04729">
    <property type="entry name" value="ASF1_hist_chap"/>
    <property type="match status" value="1"/>
</dbReference>
<feature type="compositionally biased region" description="Basic and acidic residues" evidence="8">
    <location>
        <begin position="222"/>
        <end position="255"/>
    </location>
</feature>
<accession>A0AAV5QPW0</accession>
<comment type="subcellular location">
    <subcellularLocation>
        <location evidence="1 7">Nucleus</location>
    </subcellularLocation>
</comment>
<organism evidence="9 10">
    <name type="scientific">Saccharomycopsis crataegensis</name>
    <dbReference type="NCBI Taxonomy" id="43959"/>
    <lineage>
        <taxon>Eukaryota</taxon>
        <taxon>Fungi</taxon>
        <taxon>Dikarya</taxon>
        <taxon>Ascomycota</taxon>
        <taxon>Saccharomycotina</taxon>
        <taxon>Saccharomycetes</taxon>
        <taxon>Saccharomycopsidaceae</taxon>
        <taxon>Saccharomycopsis</taxon>
    </lineage>
</organism>
<evidence type="ECO:0000256" key="8">
    <source>
        <dbReference type="SAM" id="MobiDB-lite"/>
    </source>
</evidence>
<evidence type="ECO:0000313" key="9">
    <source>
        <dbReference type="EMBL" id="GMM36647.1"/>
    </source>
</evidence>
<dbReference type="InterPro" id="IPR017282">
    <property type="entry name" value="Hist_deposition_Asf1"/>
</dbReference>
<dbReference type="GeneID" id="90074622"/>
<keyword evidence="4" id="KW-0804">Transcription</keyword>
<feature type="compositionally biased region" description="Polar residues" evidence="8">
    <location>
        <begin position="286"/>
        <end position="296"/>
    </location>
</feature>
<reference evidence="9 10" key="1">
    <citation type="journal article" date="2023" name="Elife">
        <title>Identification of key yeast species and microbe-microbe interactions impacting larval growth of Drosophila in the wild.</title>
        <authorList>
            <person name="Mure A."/>
            <person name="Sugiura Y."/>
            <person name="Maeda R."/>
            <person name="Honda K."/>
            <person name="Sakurai N."/>
            <person name="Takahashi Y."/>
            <person name="Watada M."/>
            <person name="Katoh T."/>
            <person name="Gotoh A."/>
            <person name="Gotoh Y."/>
            <person name="Taniguchi I."/>
            <person name="Nakamura K."/>
            <person name="Hayashi T."/>
            <person name="Katayama T."/>
            <person name="Uemura T."/>
            <person name="Hattori Y."/>
        </authorList>
    </citation>
    <scope>NUCLEOTIDE SEQUENCE [LARGE SCALE GENOMIC DNA]</scope>
    <source>
        <strain evidence="9 10">SC-9</strain>
    </source>
</reference>
<dbReference type="RefSeq" id="XP_064853643.1">
    <property type="nucleotide sequence ID" value="XM_064997571.1"/>
</dbReference>
<comment type="subunit">
    <text evidence="7">Interacts with histone H3.</text>
</comment>
<gene>
    <name evidence="9" type="ORF">DASC09_039720</name>
</gene>
<comment type="caution">
    <text evidence="9">The sequence shown here is derived from an EMBL/GenBank/DDBJ whole genome shotgun (WGS) entry which is preliminary data.</text>
</comment>
<dbReference type="InterPro" id="IPR036747">
    <property type="entry name" value="ASF1-like_sf"/>
</dbReference>
<comment type="function">
    <text evidence="7">Histone chaperone that facilitates histone deposition and histone exchange and removal during nucleosome assembly and disassembly.</text>
</comment>